<keyword evidence="2" id="KW-1185">Reference proteome</keyword>
<dbReference type="Proteomes" id="UP001186974">
    <property type="component" value="Unassembled WGS sequence"/>
</dbReference>
<name>A0ACC3DFS5_9PEZI</name>
<reference evidence="1" key="1">
    <citation type="submission" date="2024-09" db="EMBL/GenBank/DDBJ databases">
        <title>Black Yeasts Isolated from many extreme environments.</title>
        <authorList>
            <person name="Coleine C."/>
            <person name="Stajich J.E."/>
            <person name="Selbmann L."/>
        </authorList>
    </citation>
    <scope>NUCLEOTIDE SEQUENCE</scope>
    <source>
        <strain evidence="1">CCFEE 5737</strain>
    </source>
</reference>
<proteinExistence type="predicted"/>
<organism evidence="1 2">
    <name type="scientific">Coniosporium uncinatum</name>
    <dbReference type="NCBI Taxonomy" id="93489"/>
    <lineage>
        <taxon>Eukaryota</taxon>
        <taxon>Fungi</taxon>
        <taxon>Dikarya</taxon>
        <taxon>Ascomycota</taxon>
        <taxon>Pezizomycotina</taxon>
        <taxon>Dothideomycetes</taxon>
        <taxon>Dothideomycetes incertae sedis</taxon>
        <taxon>Coniosporium</taxon>
    </lineage>
</organism>
<feature type="non-terminal residue" evidence="1">
    <location>
        <position position="248"/>
    </location>
</feature>
<sequence>MRSTLSTLALLGSAATVLSVPIEKRQQTAAACSQLADMMPSKLFLPDTWTYANESGRVWSETCLATPYCVFLPESAEDVSAGLGVMRNTSTQFAVRSAGHMPNPLSNNINDGVLFAMSRLDGKELSDDRRIARVGPGQRWMDVYEYTSGFGLGVAGGRYSPVGVGGLLTGGGISYFGSKVGWSFNTIQNMEVVLGDGRIVNVNATSNPDLFWAMKGGSSNYGIVTRFDLSTFAAIDIWGGTQVYSPDQ</sequence>
<evidence type="ECO:0000313" key="2">
    <source>
        <dbReference type="Proteomes" id="UP001186974"/>
    </source>
</evidence>
<dbReference type="EMBL" id="JAWDJW010005101">
    <property type="protein sequence ID" value="KAK3069487.1"/>
    <property type="molecule type" value="Genomic_DNA"/>
</dbReference>
<evidence type="ECO:0000313" key="1">
    <source>
        <dbReference type="EMBL" id="KAK3069487.1"/>
    </source>
</evidence>
<protein>
    <submittedName>
        <fullName evidence="1">Uncharacterized protein</fullName>
    </submittedName>
</protein>
<gene>
    <name evidence="1" type="ORF">LTS18_000317</name>
</gene>
<comment type="caution">
    <text evidence="1">The sequence shown here is derived from an EMBL/GenBank/DDBJ whole genome shotgun (WGS) entry which is preliminary data.</text>
</comment>
<accession>A0ACC3DFS5</accession>